<feature type="region of interest" description="Disordered" evidence="1">
    <location>
        <begin position="212"/>
        <end position="260"/>
    </location>
</feature>
<accession>A0A843TSG3</accession>
<dbReference type="Proteomes" id="UP000652761">
    <property type="component" value="Unassembled WGS sequence"/>
</dbReference>
<gene>
    <name evidence="2" type="ORF">Taro_006353</name>
</gene>
<dbReference type="AlphaFoldDB" id="A0A843TSG3"/>
<reference evidence="2" key="1">
    <citation type="submission" date="2017-07" db="EMBL/GenBank/DDBJ databases">
        <title>Taro Niue Genome Assembly and Annotation.</title>
        <authorList>
            <person name="Atibalentja N."/>
            <person name="Keating K."/>
            <person name="Fields C.J."/>
        </authorList>
    </citation>
    <scope>NUCLEOTIDE SEQUENCE</scope>
    <source>
        <strain evidence="2">Niue_2</strain>
        <tissue evidence="2">Leaf</tissue>
    </source>
</reference>
<comment type="caution">
    <text evidence="2">The sequence shown here is derived from an EMBL/GenBank/DDBJ whole genome shotgun (WGS) entry which is preliminary data.</text>
</comment>
<sequence>MQGPDLGGKLLWLRCVQGLEGPGAYKRTPSFWSFFCASSSDNRLRSIYTFSSYNSRIECFRTSAFLASASTVPEVEDDVSLQEGGGNFYDGTLRESNHRFMHPLDEVQSRSVWTTTSRSNYKHLLYNVRTNAQRVCQSPDPTLWRERAPTWMRRDYWEGLCNIWATERWQETSTTMKVNRTANPEANKHTSGSVSFATHQFRLEKELKRPPTFQEVFDKTHKKKGTDQYIRDSVTTRPRRHPPGTPKVAPPPTDPKTRKG</sequence>
<dbReference type="Pfam" id="PF03004">
    <property type="entry name" value="Transposase_24"/>
    <property type="match status" value="1"/>
</dbReference>
<evidence type="ECO:0000313" key="3">
    <source>
        <dbReference type="Proteomes" id="UP000652761"/>
    </source>
</evidence>
<evidence type="ECO:0000313" key="2">
    <source>
        <dbReference type="EMBL" id="MQL73995.1"/>
    </source>
</evidence>
<proteinExistence type="predicted"/>
<name>A0A843TSG3_COLES</name>
<organism evidence="2 3">
    <name type="scientific">Colocasia esculenta</name>
    <name type="common">Wild taro</name>
    <name type="synonym">Arum esculentum</name>
    <dbReference type="NCBI Taxonomy" id="4460"/>
    <lineage>
        <taxon>Eukaryota</taxon>
        <taxon>Viridiplantae</taxon>
        <taxon>Streptophyta</taxon>
        <taxon>Embryophyta</taxon>
        <taxon>Tracheophyta</taxon>
        <taxon>Spermatophyta</taxon>
        <taxon>Magnoliopsida</taxon>
        <taxon>Liliopsida</taxon>
        <taxon>Araceae</taxon>
        <taxon>Aroideae</taxon>
        <taxon>Colocasieae</taxon>
        <taxon>Colocasia</taxon>
    </lineage>
</organism>
<feature type="compositionally biased region" description="Pro residues" evidence="1">
    <location>
        <begin position="243"/>
        <end position="254"/>
    </location>
</feature>
<keyword evidence="3" id="KW-1185">Reference proteome</keyword>
<dbReference type="InterPro" id="IPR004252">
    <property type="entry name" value="Probable_transposase_24"/>
</dbReference>
<dbReference type="EMBL" id="NMUH01000186">
    <property type="protein sequence ID" value="MQL73995.1"/>
    <property type="molecule type" value="Genomic_DNA"/>
</dbReference>
<evidence type="ECO:0000256" key="1">
    <source>
        <dbReference type="SAM" id="MobiDB-lite"/>
    </source>
</evidence>
<protein>
    <submittedName>
        <fullName evidence="2">Uncharacterized protein</fullName>
    </submittedName>
</protein>